<dbReference type="EMBL" id="CAUJNA010000378">
    <property type="protein sequence ID" value="CAJ1376275.1"/>
    <property type="molecule type" value="Genomic_DNA"/>
</dbReference>
<feature type="region of interest" description="Disordered" evidence="2">
    <location>
        <begin position="178"/>
        <end position="200"/>
    </location>
</feature>
<evidence type="ECO:0000256" key="1">
    <source>
        <dbReference type="PROSITE-ProRule" id="PRU00723"/>
    </source>
</evidence>
<feature type="region of interest" description="Disordered" evidence="2">
    <location>
        <begin position="247"/>
        <end position="277"/>
    </location>
</feature>
<dbReference type="GO" id="GO:0008270">
    <property type="term" value="F:zinc ion binding"/>
    <property type="evidence" value="ECO:0007669"/>
    <property type="project" value="UniProtKB-KW"/>
</dbReference>
<keyword evidence="1" id="KW-0862">Zinc</keyword>
<evidence type="ECO:0000256" key="2">
    <source>
        <dbReference type="SAM" id="MobiDB-lite"/>
    </source>
</evidence>
<dbReference type="Proteomes" id="UP001178507">
    <property type="component" value="Unassembled WGS sequence"/>
</dbReference>
<keyword evidence="1" id="KW-0863">Zinc-finger</keyword>
<accession>A0AA36MQA0</accession>
<evidence type="ECO:0000313" key="4">
    <source>
        <dbReference type="EMBL" id="CAJ1376275.1"/>
    </source>
</evidence>
<evidence type="ECO:0000313" key="5">
    <source>
        <dbReference type="Proteomes" id="UP001178507"/>
    </source>
</evidence>
<gene>
    <name evidence="4" type="ORF">EVOR1521_LOCUS5375</name>
</gene>
<feature type="region of interest" description="Disordered" evidence="2">
    <location>
        <begin position="22"/>
        <end position="79"/>
    </location>
</feature>
<organism evidence="4 5">
    <name type="scientific">Effrenium voratum</name>
    <dbReference type="NCBI Taxonomy" id="2562239"/>
    <lineage>
        <taxon>Eukaryota</taxon>
        <taxon>Sar</taxon>
        <taxon>Alveolata</taxon>
        <taxon>Dinophyceae</taxon>
        <taxon>Suessiales</taxon>
        <taxon>Symbiodiniaceae</taxon>
        <taxon>Effrenium</taxon>
    </lineage>
</organism>
<name>A0AA36MQA0_9DINO</name>
<feature type="compositionally biased region" description="Basic and acidic residues" evidence="2">
    <location>
        <begin position="22"/>
        <end position="51"/>
    </location>
</feature>
<dbReference type="AlphaFoldDB" id="A0AA36MQA0"/>
<feature type="region of interest" description="Disordered" evidence="2">
    <location>
        <begin position="96"/>
        <end position="129"/>
    </location>
</feature>
<feature type="compositionally biased region" description="Basic and acidic residues" evidence="2">
    <location>
        <begin position="108"/>
        <end position="119"/>
    </location>
</feature>
<dbReference type="InterPro" id="IPR000571">
    <property type="entry name" value="Znf_CCCH"/>
</dbReference>
<evidence type="ECO:0000259" key="3">
    <source>
        <dbReference type="PROSITE" id="PS50103"/>
    </source>
</evidence>
<feature type="zinc finger region" description="C3H1-type" evidence="1">
    <location>
        <begin position="222"/>
        <end position="245"/>
    </location>
</feature>
<dbReference type="PROSITE" id="PS50103">
    <property type="entry name" value="ZF_C3H1"/>
    <property type="match status" value="1"/>
</dbReference>
<protein>
    <recommendedName>
        <fullName evidence="3">C3H1-type domain-containing protein</fullName>
    </recommendedName>
</protein>
<feature type="domain" description="C3H1-type" evidence="3">
    <location>
        <begin position="222"/>
        <end position="245"/>
    </location>
</feature>
<sequence length="277" mass="31033">MGWTRHARSRFADGRLLEDQMADKVSRTDSGRSERKVLWDETASKVHDLQDGKPSFRKLRTGATELPEEDDRLHDSDEEDEGLPFYLSTLSLNSRISVGSRDDEPEMAPERSDRFESMEPQKVVPTPGSEQHGTGCKPCLWFWKPQGCQKGSSCSYCHLCPQNEFTARKKLAARLRKDQEVPEDLPFTRPPPGLAEPCEPSEVPEEQLSIGQVLHRAGMCRPCSSFFATKGCPRGQDCFHCHVCPSDEAKRRRPRTSVGASNGSLDRLHAPGLVPSQ</sequence>
<proteinExistence type="predicted"/>
<feature type="compositionally biased region" description="Acidic residues" evidence="2">
    <location>
        <begin position="66"/>
        <end position="79"/>
    </location>
</feature>
<comment type="caution">
    <text evidence="4">The sequence shown here is derived from an EMBL/GenBank/DDBJ whole genome shotgun (WGS) entry which is preliminary data.</text>
</comment>
<reference evidence="4" key="1">
    <citation type="submission" date="2023-08" db="EMBL/GenBank/DDBJ databases">
        <authorList>
            <person name="Chen Y."/>
            <person name="Shah S."/>
            <person name="Dougan E. K."/>
            <person name="Thang M."/>
            <person name="Chan C."/>
        </authorList>
    </citation>
    <scope>NUCLEOTIDE SEQUENCE</scope>
</reference>
<keyword evidence="5" id="KW-1185">Reference proteome</keyword>
<keyword evidence="1" id="KW-0479">Metal-binding</keyword>